<accession>H5V2S7</accession>
<evidence type="ECO:0000313" key="2">
    <source>
        <dbReference type="Proteomes" id="UP000010297"/>
    </source>
</evidence>
<name>H5V2S7_ATLHE</name>
<dbReference type="GeneID" id="92827576"/>
<dbReference type="Gene3D" id="1.20.5.5260">
    <property type="match status" value="1"/>
</dbReference>
<dbReference type="AlphaFoldDB" id="H5V2S7"/>
<dbReference type="EMBL" id="BAFF01000006">
    <property type="protein sequence ID" value="GAB52363.1"/>
    <property type="molecule type" value="Genomic_DNA"/>
</dbReference>
<comment type="caution">
    <text evidence="1">The sequence shown here is derived from an EMBL/GenBank/DDBJ whole genome shotgun (WGS) entry which is preliminary data.</text>
</comment>
<evidence type="ECO:0000313" key="1">
    <source>
        <dbReference type="EMBL" id="GAB52363.1"/>
    </source>
</evidence>
<dbReference type="RefSeq" id="WP_002436161.1">
    <property type="nucleotide sequence ID" value="NZ_BAFF01000006.1"/>
</dbReference>
<protein>
    <submittedName>
        <fullName evidence="1">Uncharacterized protein</fullName>
    </submittedName>
</protein>
<sequence>MKDSSECPFTADPAFTQGDGPTCEQTLGAIVMDLLRAGEKVSKSTLCLAVVSRIETADNSDTHAHLLNVLELIIRSGAC</sequence>
<organism evidence="1 2">
    <name type="scientific">Atlantibacter hermannii NBRC 105704</name>
    <dbReference type="NCBI Taxonomy" id="1115512"/>
    <lineage>
        <taxon>Bacteria</taxon>
        <taxon>Pseudomonadati</taxon>
        <taxon>Pseudomonadota</taxon>
        <taxon>Gammaproteobacteria</taxon>
        <taxon>Enterobacterales</taxon>
        <taxon>Enterobacteriaceae</taxon>
        <taxon>Atlantibacter</taxon>
    </lineage>
</organism>
<gene>
    <name evidence="1" type="ORF">EH105704_06_01360</name>
</gene>
<keyword evidence="2" id="KW-1185">Reference proteome</keyword>
<proteinExistence type="predicted"/>
<dbReference type="Proteomes" id="UP000010297">
    <property type="component" value="Unassembled WGS sequence"/>
</dbReference>
<reference evidence="1 2" key="1">
    <citation type="submission" date="2012-02" db="EMBL/GenBank/DDBJ databases">
        <title>Whole genome shotgun sequence of Escherichia hermannii NBRC 105704.</title>
        <authorList>
            <person name="Yoshida I."/>
            <person name="Hosoyama A."/>
            <person name="Tsuchikane K."/>
            <person name="Katsumata H."/>
            <person name="Yamazaki S."/>
            <person name="Fujita N."/>
        </authorList>
    </citation>
    <scope>NUCLEOTIDE SEQUENCE [LARGE SCALE GENOMIC DNA]</scope>
    <source>
        <strain evidence="1 2">NBRC 105704</strain>
    </source>
</reference>